<feature type="region of interest" description="Disordered" evidence="4">
    <location>
        <begin position="482"/>
        <end position="658"/>
    </location>
</feature>
<feature type="compositionally biased region" description="Low complexity" evidence="4">
    <location>
        <begin position="376"/>
        <end position="392"/>
    </location>
</feature>
<dbReference type="EMBL" id="GL832988">
    <property type="protein sequence ID" value="EGD79745.1"/>
    <property type="molecule type" value="Genomic_DNA"/>
</dbReference>
<dbReference type="PANTHER" id="PTHR24173:SF74">
    <property type="entry name" value="ANKYRIN REPEAT DOMAIN-CONTAINING PROTEIN 16"/>
    <property type="match status" value="1"/>
</dbReference>
<feature type="repeat" description="ANK" evidence="3">
    <location>
        <begin position="173"/>
        <end position="205"/>
    </location>
</feature>
<dbReference type="PROSITE" id="PS50088">
    <property type="entry name" value="ANK_REPEAT"/>
    <property type="match status" value="4"/>
</dbReference>
<feature type="region of interest" description="Disordered" evidence="4">
    <location>
        <begin position="738"/>
        <end position="806"/>
    </location>
</feature>
<evidence type="ECO:0000256" key="4">
    <source>
        <dbReference type="SAM" id="MobiDB-lite"/>
    </source>
</evidence>
<evidence type="ECO:0000256" key="1">
    <source>
        <dbReference type="ARBA" id="ARBA00022737"/>
    </source>
</evidence>
<dbReference type="InterPro" id="IPR002110">
    <property type="entry name" value="Ankyrin_rpt"/>
</dbReference>
<dbReference type="Pfam" id="PF12796">
    <property type="entry name" value="Ank_2"/>
    <property type="match status" value="2"/>
</dbReference>
<dbReference type="OrthoDB" id="10261302at2759"/>
<dbReference type="AlphaFoldDB" id="F2UQ77"/>
<feature type="region of interest" description="Disordered" evidence="4">
    <location>
        <begin position="688"/>
        <end position="721"/>
    </location>
</feature>
<keyword evidence="1" id="KW-0677">Repeat</keyword>
<keyword evidence="2 3" id="KW-0040">ANK repeat</keyword>
<feature type="compositionally biased region" description="Polar residues" evidence="4">
    <location>
        <begin position="790"/>
        <end position="799"/>
    </location>
</feature>
<dbReference type="PROSITE" id="PS50297">
    <property type="entry name" value="ANK_REP_REGION"/>
    <property type="match status" value="4"/>
</dbReference>
<dbReference type="Pfam" id="PF00023">
    <property type="entry name" value="Ank"/>
    <property type="match status" value="1"/>
</dbReference>
<dbReference type="OMA" id="AMHDGST"/>
<dbReference type="Proteomes" id="UP000007799">
    <property type="component" value="Unassembled WGS sequence"/>
</dbReference>
<dbReference type="PANTHER" id="PTHR24173">
    <property type="entry name" value="ANKYRIN REPEAT CONTAINING"/>
    <property type="match status" value="1"/>
</dbReference>
<feature type="compositionally biased region" description="Basic and acidic residues" evidence="4">
    <location>
        <begin position="425"/>
        <end position="434"/>
    </location>
</feature>
<feature type="repeat" description="ANK" evidence="3">
    <location>
        <begin position="104"/>
        <end position="137"/>
    </location>
</feature>
<accession>F2UQ77</accession>
<dbReference type="STRING" id="946362.F2UQ77"/>
<evidence type="ECO:0000313" key="5">
    <source>
        <dbReference type="EMBL" id="EGD79745.1"/>
    </source>
</evidence>
<gene>
    <name evidence="5" type="ORF">PTSG_13093</name>
</gene>
<dbReference type="GeneID" id="16069229"/>
<sequence>MSRSNSNRASNRNSWHVEADNEGQAQHYAEQYAALMLQPMMSAPLRVAQPAAPPVPQHPVVFSPVCATCKAHRCPPVKAAALGHFRCLQCLHHEGRVVGVKDDTGATPLHAAVGNGHLECAMWLADRTGADLHARDGTGSMPVHHAAYHGRLPCLKWLVKETHKEAATANSSDGGTPVHFAAAKGNLECLKYLCSDECGANPNDVDDNGATPLYFAAQEGRSACVRWLIERGVSSYEQAHDGMCAVHAAAQAGQADTLQLILSTCRPPKGGVSGIRDRDGATPLHFSASKGHVACTRLLVELFGCTGNEQDAIGATVRVCVLSGVDYEGLTPRKIAMQAGHVACANFIAQALRRRERGEPEPNWFADDANTRAAGQQQQQQQRQQAQQQQHQRQQKKQPKKRKEEQQQQQQQPAAVTASSAVAPIDHDGVRGGDGDGGGQTPLPRKGRHTRTASAEEEELRDALEDLQQHMAKMAAVSLQLETMADQTRKNNTTPTPAPHHEHRPRDDDDDDDDDGGEVRASRVKAPATSTAAATAAVITTPSTVAISKHAAPPASHKASSSSSSSLSPSQAAPKAAGKRSLHIQPQHMRPRDTNSGGSGGVVNGGSLSSSLSNASRSNSNHGYANKTAATMTPQPQTTTTTTTTTATKGVHRAGSAAEADALEMLSPMHAHAVPDVNPQQLQHRLQQQTHGSATPPIVRSKRLMKAQRTAQPDAKVRALREREEQLRREILAAERAAKAARREQRQLQQLEALRKQGNVTDKRTRFNGGEDGSETDNTSGDDAGGSQGRSGSLSISKSVSRRHHR</sequence>
<keyword evidence="6" id="KW-1185">Reference proteome</keyword>
<dbReference type="InterPro" id="IPR036770">
    <property type="entry name" value="Ankyrin_rpt-contain_sf"/>
</dbReference>
<dbReference type="Gene3D" id="1.25.40.20">
    <property type="entry name" value="Ankyrin repeat-containing domain"/>
    <property type="match status" value="1"/>
</dbReference>
<reference evidence="5" key="1">
    <citation type="submission" date="2009-08" db="EMBL/GenBank/DDBJ databases">
        <title>Annotation of Salpingoeca rosetta.</title>
        <authorList>
            <consortium name="The Broad Institute Genome Sequencing Platform"/>
            <person name="Russ C."/>
            <person name="Cuomo C."/>
            <person name="Burger G."/>
            <person name="Gray M.W."/>
            <person name="Holland P.W.H."/>
            <person name="King N."/>
            <person name="Lang F.B.F."/>
            <person name="Roger A.J."/>
            <person name="Ruiz-Trillo I."/>
            <person name="Young S.K."/>
            <person name="Zeng Q."/>
            <person name="Gargeya S."/>
            <person name="Alvarado L."/>
            <person name="Berlin A."/>
            <person name="Chapman S.B."/>
            <person name="Chen Z."/>
            <person name="Freedman E."/>
            <person name="Gellesch M."/>
            <person name="Goldberg J."/>
            <person name="Griggs A."/>
            <person name="Gujja S."/>
            <person name="Heilman E."/>
            <person name="Heiman D."/>
            <person name="Howarth C."/>
            <person name="Mehta T."/>
            <person name="Neiman D."/>
            <person name="Pearson M."/>
            <person name="Roberts A."/>
            <person name="Saif S."/>
            <person name="Shea T."/>
            <person name="Shenoy N."/>
            <person name="Sisk P."/>
            <person name="Stolte C."/>
            <person name="Sykes S."/>
            <person name="White J."/>
            <person name="Yandava C."/>
            <person name="Haas B."/>
            <person name="Nusbaum C."/>
            <person name="Birren B."/>
        </authorList>
    </citation>
    <scope>NUCLEOTIDE SEQUENCE [LARGE SCALE GENOMIC DNA]</scope>
    <source>
        <strain evidence="5">ATCC 50818</strain>
    </source>
</reference>
<dbReference type="SMART" id="SM00248">
    <property type="entry name" value="ANK"/>
    <property type="match status" value="7"/>
</dbReference>
<feature type="compositionally biased region" description="Low complexity" evidence="4">
    <location>
        <begin position="526"/>
        <end position="576"/>
    </location>
</feature>
<dbReference type="SUPFAM" id="SSF48403">
    <property type="entry name" value="Ankyrin repeat"/>
    <property type="match status" value="1"/>
</dbReference>
<feature type="repeat" description="ANK" evidence="3">
    <location>
        <begin position="208"/>
        <end position="234"/>
    </location>
</feature>
<protein>
    <submittedName>
        <fullName evidence="5">Uncharacterized protein</fullName>
    </submittedName>
</protein>
<dbReference type="RefSeq" id="XP_004988694.1">
    <property type="nucleotide sequence ID" value="XM_004988637.1"/>
</dbReference>
<evidence type="ECO:0000256" key="3">
    <source>
        <dbReference type="PROSITE-ProRule" id="PRU00023"/>
    </source>
</evidence>
<dbReference type="KEGG" id="sre:PTSG_13093"/>
<feature type="region of interest" description="Disordered" evidence="4">
    <location>
        <begin position="356"/>
        <end position="458"/>
    </location>
</feature>
<feature type="compositionally biased region" description="Low complexity" evidence="4">
    <location>
        <begin position="628"/>
        <end position="648"/>
    </location>
</feature>
<feature type="repeat" description="ANK" evidence="3">
    <location>
        <begin position="279"/>
        <end position="301"/>
    </location>
</feature>
<dbReference type="eggNOG" id="KOG0504">
    <property type="taxonomic scope" value="Eukaryota"/>
</dbReference>
<feature type="compositionally biased region" description="Low complexity" evidence="4">
    <location>
        <begin position="605"/>
        <end position="621"/>
    </location>
</feature>
<organism evidence="6">
    <name type="scientific">Salpingoeca rosetta (strain ATCC 50818 / BSB-021)</name>
    <dbReference type="NCBI Taxonomy" id="946362"/>
    <lineage>
        <taxon>Eukaryota</taxon>
        <taxon>Choanoflagellata</taxon>
        <taxon>Craspedida</taxon>
        <taxon>Salpingoecidae</taxon>
        <taxon>Salpingoeca</taxon>
    </lineage>
</organism>
<proteinExistence type="predicted"/>
<dbReference type="InParanoid" id="F2UQ77"/>
<evidence type="ECO:0000256" key="2">
    <source>
        <dbReference type="ARBA" id="ARBA00023043"/>
    </source>
</evidence>
<evidence type="ECO:0000313" key="6">
    <source>
        <dbReference type="Proteomes" id="UP000007799"/>
    </source>
</evidence>
<name>F2UQ77_SALR5</name>